<name>A0ABW5D8J7_9BACT</name>
<feature type="signal peptide" evidence="1">
    <location>
        <begin position="1"/>
        <end position="18"/>
    </location>
</feature>
<accession>A0ABW5D8J7</accession>
<dbReference type="Proteomes" id="UP001597375">
    <property type="component" value="Unassembled WGS sequence"/>
</dbReference>
<protein>
    <submittedName>
        <fullName evidence="2">Uncharacterized protein</fullName>
    </submittedName>
</protein>
<gene>
    <name evidence="2" type="ORF">ACFSSA_10360</name>
</gene>
<organism evidence="2 3">
    <name type="scientific">Luteolibacter algae</name>
    <dbReference type="NCBI Taxonomy" id="454151"/>
    <lineage>
        <taxon>Bacteria</taxon>
        <taxon>Pseudomonadati</taxon>
        <taxon>Verrucomicrobiota</taxon>
        <taxon>Verrucomicrobiia</taxon>
        <taxon>Verrucomicrobiales</taxon>
        <taxon>Verrucomicrobiaceae</taxon>
        <taxon>Luteolibacter</taxon>
    </lineage>
</organism>
<reference evidence="3" key="1">
    <citation type="journal article" date="2019" name="Int. J. Syst. Evol. Microbiol.">
        <title>The Global Catalogue of Microorganisms (GCM) 10K type strain sequencing project: providing services to taxonomists for standard genome sequencing and annotation.</title>
        <authorList>
            <consortium name="The Broad Institute Genomics Platform"/>
            <consortium name="The Broad Institute Genome Sequencing Center for Infectious Disease"/>
            <person name="Wu L."/>
            <person name="Ma J."/>
        </authorList>
    </citation>
    <scope>NUCLEOTIDE SEQUENCE [LARGE SCALE GENOMIC DNA]</scope>
    <source>
        <strain evidence="3">CGMCC 4.7106</strain>
    </source>
</reference>
<keyword evidence="1" id="KW-0732">Signal</keyword>
<evidence type="ECO:0000256" key="1">
    <source>
        <dbReference type="SAM" id="SignalP"/>
    </source>
</evidence>
<keyword evidence="3" id="KW-1185">Reference proteome</keyword>
<evidence type="ECO:0000313" key="3">
    <source>
        <dbReference type="Proteomes" id="UP001597375"/>
    </source>
</evidence>
<proteinExistence type="predicted"/>
<evidence type="ECO:0000313" key="2">
    <source>
        <dbReference type="EMBL" id="MFD2257081.1"/>
    </source>
</evidence>
<feature type="chain" id="PRO_5047030652" evidence="1">
    <location>
        <begin position="19"/>
        <end position="642"/>
    </location>
</feature>
<dbReference type="RefSeq" id="WP_386820367.1">
    <property type="nucleotide sequence ID" value="NZ_JBHUIT010000017.1"/>
</dbReference>
<sequence length="642" mass="71797">MKSIFWLVYIALIFPALANDPGTAALEFLEKVKSGEVDLSPGTDTALQAHTSQTKLKSIGKRLEQLRKDLAKGSLEVGEIREDADFAAAIVRKTGGFDSSHLQVFPVALIKSGERWLPAPVLASYENAVPAYTVSLRRRLESLESWMMKERVASLEKLLADFSQRTRKQIEKSIRGNDLENDDLEQLTEKFLDACLKGDQGAILGYLGGLSDPLPEDWAARLQATEVVANSDVSRDSPWRLLVSEEVVRVIVHARRGGESGLVSVACLDPAKAGARGTMGKIVLLHFDFSKNAAGQWVMELPRSLLNNDEEELIYDDQLDVDLLDRFTSKLRERSGLLASSSAQEACRAVISGLKGGGLEQVLRSVDFSGAPKDARYAAAEAAEIWWSLNQPGTLRVPVELGFQQEGNLAIAVYQWFSIKQADQFERKTLYFKKTAEGWVWATGPVGKDEKRSRELLSKWMRSHEEQWRIKWREILLKPSQRLDTLDFDNLANDSQVRAIVERWVAALDEVDLMAALACSAWLGEIDAIPMKTLRNLSYELDSSSEAQFSIENIYRSNSWVAASLKKISDDKVSHAFIPVVITPSGPRILPEIDLLADDSRTRNFLNNASFRQLENFAPQEKIDELRVLFELFQKEVSGKPD</sequence>
<dbReference type="EMBL" id="JBHUIT010000017">
    <property type="protein sequence ID" value="MFD2257081.1"/>
    <property type="molecule type" value="Genomic_DNA"/>
</dbReference>
<comment type="caution">
    <text evidence="2">The sequence shown here is derived from an EMBL/GenBank/DDBJ whole genome shotgun (WGS) entry which is preliminary data.</text>
</comment>